<gene>
    <name evidence="1" type="ORF">Tci_845349</name>
</gene>
<reference evidence="1" key="1">
    <citation type="journal article" date="2019" name="Sci. Rep.">
        <title>Draft genome of Tanacetum cinerariifolium, the natural source of mosquito coil.</title>
        <authorList>
            <person name="Yamashiro T."/>
            <person name="Shiraishi A."/>
            <person name="Satake H."/>
            <person name="Nakayama K."/>
        </authorList>
    </citation>
    <scope>NUCLEOTIDE SEQUENCE</scope>
</reference>
<dbReference type="AlphaFoldDB" id="A0A699QLY0"/>
<organism evidence="1">
    <name type="scientific">Tanacetum cinerariifolium</name>
    <name type="common">Dalmatian daisy</name>
    <name type="synonym">Chrysanthemum cinerariifolium</name>
    <dbReference type="NCBI Taxonomy" id="118510"/>
    <lineage>
        <taxon>Eukaryota</taxon>
        <taxon>Viridiplantae</taxon>
        <taxon>Streptophyta</taxon>
        <taxon>Embryophyta</taxon>
        <taxon>Tracheophyta</taxon>
        <taxon>Spermatophyta</taxon>
        <taxon>Magnoliopsida</taxon>
        <taxon>eudicotyledons</taxon>
        <taxon>Gunneridae</taxon>
        <taxon>Pentapetalae</taxon>
        <taxon>asterids</taxon>
        <taxon>campanulids</taxon>
        <taxon>Asterales</taxon>
        <taxon>Asteraceae</taxon>
        <taxon>Asteroideae</taxon>
        <taxon>Anthemideae</taxon>
        <taxon>Anthemidinae</taxon>
        <taxon>Tanacetum</taxon>
    </lineage>
</organism>
<comment type="caution">
    <text evidence="1">The sequence shown here is derived from an EMBL/GenBank/DDBJ whole genome shotgun (WGS) entry which is preliminary data.</text>
</comment>
<protein>
    <submittedName>
        <fullName evidence="1">Uncharacterized protein</fullName>
    </submittedName>
</protein>
<dbReference type="EMBL" id="BKCJ011042279">
    <property type="protein sequence ID" value="GFC73379.1"/>
    <property type="molecule type" value="Genomic_DNA"/>
</dbReference>
<proteinExistence type="predicted"/>
<accession>A0A699QLY0</accession>
<evidence type="ECO:0000313" key="1">
    <source>
        <dbReference type="EMBL" id="GFC73379.1"/>
    </source>
</evidence>
<name>A0A699QLY0_TANCI</name>
<sequence length="187" mass="20640">MRWGRDTVRAQLYVGEQFHWAYLRNGNLGDGLLTRAGYREKFFRHAPWHPADWAALQERILTEAENQGYPFATVGLDSVRLDGQDIAGRPAARRCRGRAAAAAALRAPAGRARGALCPWPGAGVPAARRALVQPVRRHCGVAAQYGHYGRCAVYGRCQHQPAQPARRRQANQLAVAQGRCRHAVAGW</sequence>